<comment type="caution">
    <text evidence="1">The sequence shown here is derived from an EMBL/GenBank/DDBJ whole genome shotgun (WGS) entry which is preliminary data.</text>
</comment>
<reference evidence="1 2" key="1">
    <citation type="submission" date="2019-01" db="EMBL/GenBank/DDBJ databases">
        <title>Genomes sequencing and comparative genomics of infectious freshwater microsporidia, Cucumispora dikerogammari and Thelohania contejeani.</title>
        <authorList>
            <person name="Cormier A."/>
            <person name="Giraud I."/>
            <person name="Wattier R."/>
            <person name="Teixeira M."/>
            <person name="Grandjean F."/>
            <person name="Rigaud T."/>
            <person name="Cordaux R."/>
        </authorList>
    </citation>
    <scope>NUCLEOTIDE SEQUENCE [LARGE SCALE GENOMIC DNA]</scope>
    <source>
        <strain evidence="1">T1</strain>
        <tissue evidence="1">Spores</tissue>
    </source>
</reference>
<evidence type="ECO:0000313" key="1">
    <source>
        <dbReference type="EMBL" id="KAF7671230.1"/>
    </source>
</evidence>
<dbReference type="EMBL" id="SBIQ01000833">
    <property type="protein sequence ID" value="KAF7671230.1"/>
    <property type="molecule type" value="Genomic_DNA"/>
</dbReference>
<keyword evidence="2" id="KW-1185">Reference proteome</keyword>
<gene>
    <name evidence="1" type="ORF">TCON_2787</name>
</gene>
<dbReference type="InterPro" id="IPR053164">
    <property type="entry name" value="IS1016-like_transposase"/>
</dbReference>
<sequence length="195" mass="22075">KVEDGCISVAGCFNLCVKMGLIAGKRFCKVCRKMMVLGELKTGDSLRWRCLAKKCAKKEISVRKGSIFEGVHLPLKKIILILYMWSRDAPVKEIKHELEVGKDSVNTVLKILRLNLCEKKTKIGGRGCLVEVDETKLTKRKGNVGRIPETVWCVGGICRTHKKIFYGLVRERNSKILHYIVLRNVCLETTIVTDE</sequence>
<dbReference type="PANTHER" id="PTHR47163:SF2">
    <property type="entry name" value="SI:DKEY-17M8.2"/>
    <property type="match status" value="1"/>
</dbReference>
<dbReference type="Proteomes" id="UP001516464">
    <property type="component" value="Unassembled WGS sequence"/>
</dbReference>
<evidence type="ECO:0000313" key="2">
    <source>
        <dbReference type="Proteomes" id="UP001516464"/>
    </source>
</evidence>
<proteinExistence type="predicted"/>
<accession>A0ABQ7HV10</accession>
<organism evidence="1 2">
    <name type="scientific">Astathelohania contejeani</name>
    <dbReference type="NCBI Taxonomy" id="164912"/>
    <lineage>
        <taxon>Eukaryota</taxon>
        <taxon>Fungi</taxon>
        <taxon>Fungi incertae sedis</taxon>
        <taxon>Microsporidia</taxon>
        <taxon>Astathelohaniidae</taxon>
        <taxon>Astathelohania</taxon>
    </lineage>
</organism>
<feature type="non-terminal residue" evidence="1">
    <location>
        <position position="1"/>
    </location>
</feature>
<dbReference type="PANTHER" id="PTHR47163">
    <property type="entry name" value="DDE_TNP_IS1595 DOMAIN-CONTAINING PROTEIN"/>
    <property type="match status" value="1"/>
</dbReference>
<name>A0ABQ7HV10_9MICR</name>
<protein>
    <recommendedName>
        <fullName evidence="3">Transposase</fullName>
    </recommendedName>
</protein>
<evidence type="ECO:0008006" key="3">
    <source>
        <dbReference type="Google" id="ProtNLM"/>
    </source>
</evidence>